<evidence type="ECO:0000313" key="4">
    <source>
        <dbReference type="Proteomes" id="UP000653411"/>
    </source>
</evidence>
<reference evidence="3" key="1">
    <citation type="journal article" date="2014" name="Int. J. Syst. Evol. Microbiol.">
        <title>Complete genome sequence of Corynebacterium casei LMG S-19264T (=DSM 44701T), isolated from a smear-ripened cheese.</title>
        <authorList>
            <consortium name="US DOE Joint Genome Institute (JGI-PGF)"/>
            <person name="Walter F."/>
            <person name="Albersmeier A."/>
            <person name="Kalinowski J."/>
            <person name="Ruckert C."/>
        </authorList>
    </citation>
    <scope>NUCLEOTIDE SEQUENCE</scope>
    <source>
        <strain evidence="3">CGMCC 4.7110</strain>
    </source>
</reference>
<keyword evidence="4" id="KW-1185">Reference proteome</keyword>
<evidence type="ECO:0000313" key="3">
    <source>
        <dbReference type="EMBL" id="GGN29802.1"/>
    </source>
</evidence>
<name>A0A918CUS2_9ACTN</name>
<dbReference type="GO" id="GO:0003824">
    <property type="term" value="F:catalytic activity"/>
    <property type="evidence" value="ECO:0007669"/>
    <property type="project" value="UniProtKB-ARBA"/>
</dbReference>
<dbReference type="Gene3D" id="3.40.50.1820">
    <property type="entry name" value="alpha/beta hydrolase"/>
    <property type="match status" value="1"/>
</dbReference>
<sequence length="408" mass="45071">MPAPIAKDYSVPHISKLPANEGDTVNLFVREYDGTQGNQPHEVVLMLHGRSVPVLAGYDLTVPGSAIDYNWAQDLAKHHFDVFLMDLQGNGRSPRPKMDEPRNANPAQRGVLSPNPLSPPYTGLPLYPHQLGNTESECAELATVVDFIRALPQRDKPMDFIGWSAAAPSMGPYTLQHPEDVKSLFLLAPIFPPDGRWSGDLADPFALPVGTLLPVSTPPTLYGFPMFVSDKKSFVNAWNNEQGTPPQREPGMEDRAWAAMMANDPVGSTWGRELSPGVYEGIHRFRNSYFWGWADQTVPYQDALGNYILGDRVPVAIVYGELDKTANTAPNVPVPPPLRFSVPALYRAIGGPEKLMFELEGAGHSVVWERPAEIVHDIAFQWLHNKHKVWGLTSGSYYRDSTGVLTPN</sequence>
<reference evidence="3" key="2">
    <citation type="submission" date="2020-09" db="EMBL/GenBank/DDBJ databases">
        <authorList>
            <person name="Sun Q."/>
            <person name="Zhou Y."/>
        </authorList>
    </citation>
    <scope>NUCLEOTIDE SEQUENCE</scope>
    <source>
        <strain evidence="3">CGMCC 4.7110</strain>
    </source>
</reference>
<dbReference type="AlphaFoldDB" id="A0A918CUS2"/>
<dbReference type="EMBL" id="BMML01000018">
    <property type="protein sequence ID" value="GGN29802.1"/>
    <property type="molecule type" value="Genomic_DNA"/>
</dbReference>
<gene>
    <name evidence="3" type="ORF">GCM10011578_066450</name>
</gene>
<proteinExistence type="predicted"/>
<dbReference type="PANTHER" id="PTHR42886">
    <property type="entry name" value="RE40534P-RELATED"/>
    <property type="match status" value="1"/>
</dbReference>
<protein>
    <recommendedName>
        <fullName evidence="2">AB hydrolase-1 domain-containing protein</fullName>
    </recommendedName>
</protein>
<dbReference type="InterPro" id="IPR029058">
    <property type="entry name" value="AB_hydrolase_fold"/>
</dbReference>
<comment type="caution">
    <text evidence="3">The sequence shown here is derived from an EMBL/GenBank/DDBJ whole genome shotgun (WGS) entry which is preliminary data.</text>
</comment>
<dbReference type="Pfam" id="PF00561">
    <property type="entry name" value="Abhydrolase_1"/>
    <property type="match status" value="1"/>
</dbReference>
<evidence type="ECO:0000256" key="1">
    <source>
        <dbReference type="SAM" id="MobiDB-lite"/>
    </source>
</evidence>
<dbReference type="SUPFAM" id="SSF53474">
    <property type="entry name" value="alpha/beta-Hydrolases"/>
    <property type="match status" value="1"/>
</dbReference>
<dbReference type="InterPro" id="IPR000073">
    <property type="entry name" value="AB_hydrolase_1"/>
</dbReference>
<dbReference type="RefSeq" id="WP_189266579.1">
    <property type="nucleotide sequence ID" value="NZ_BMML01000018.1"/>
</dbReference>
<accession>A0A918CUS2</accession>
<feature type="domain" description="AB hydrolase-1" evidence="2">
    <location>
        <begin position="43"/>
        <end position="326"/>
    </location>
</feature>
<dbReference type="Proteomes" id="UP000653411">
    <property type="component" value="Unassembled WGS sequence"/>
</dbReference>
<dbReference type="PANTHER" id="PTHR42886:SF29">
    <property type="entry name" value="PUMMELIG, ISOFORM A"/>
    <property type="match status" value="1"/>
</dbReference>
<evidence type="ECO:0000259" key="2">
    <source>
        <dbReference type="Pfam" id="PF00561"/>
    </source>
</evidence>
<feature type="region of interest" description="Disordered" evidence="1">
    <location>
        <begin position="91"/>
        <end position="116"/>
    </location>
</feature>
<organism evidence="3 4">
    <name type="scientific">Streptomyces fuscichromogenes</name>
    <dbReference type="NCBI Taxonomy" id="1324013"/>
    <lineage>
        <taxon>Bacteria</taxon>
        <taxon>Bacillati</taxon>
        <taxon>Actinomycetota</taxon>
        <taxon>Actinomycetes</taxon>
        <taxon>Kitasatosporales</taxon>
        <taxon>Streptomycetaceae</taxon>
        <taxon>Streptomyces</taxon>
    </lineage>
</organism>